<evidence type="ECO:0000256" key="1">
    <source>
        <dbReference type="ARBA" id="ARBA00022679"/>
    </source>
</evidence>
<dbReference type="AlphaFoldDB" id="A0A1V4HVE5"/>
<keyword evidence="2 4" id="KW-0548">Nucleotidyltransferase</keyword>
<evidence type="ECO:0000256" key="2">
    <source>
        <dbReference type="ARBA" id="ARBA00022695"/>
    </source>
</evidence>
<reference evidence="4 5" key="1">
    <citation type="submission" date="2017-02" db="EMBL/GenBank/DDBJ databases">
        <title>Genome sequence of the nitrite-oxidizing bacterium Nitrobacter vulgaris strain Ab1.</title>
        <authorList>
            <person name="Mellbye B.L."/>
            <person name="Davis E.W."/>
            <person name="Spieck E."/>
            <person name="Chang J.H."/>
            <person name="Bottomley P.J."/>
            <person name="Sayavedra-Soto L.A."/>
        </authorList>
    </citation>
    <scope>NUCLEOTIDE SEQUENCE [LARGE SCALE GENOMIC DNA]</scope>
    <source>
        <strain evidence="4 5">Ab1</strain>
    </source>
</reference>
<dbReference type="RefSeq" id="WP_079447732.1">
    <property type="nucleotide sequence ID" value="NZ_MWPQ01000051.1"/>
</dbReference>
<dbReference type="PANTHER" id="PTHR43793">
    <property type="entry name" value="FAD SYNTHASE"/>
    <property type="match status" value="1"/>
</dbReference>
<evidence type="ECO:0000313" key="5">
    <source>
        <dbReference type="Proteomes" id="UP000189940"/>
    </source>
</evidence>
<dbReference type="NCBIfam" id="TIGR00125">
    <property type="entry name" value="cyt_tran_rel"/>
    <property type="match status" value="1"/>
</dbReference>
<comment type="caution">
    <text evidence="4">The sequence shown here is derived from an EMBL/GenBank/DDBJ whole genome shotgun (WGS) entry which is preliminary data.</text>
</comment>
<protein>
    <submittedName>
        <fullName evidence="4">Glycerol-3-phosphate cytidylyltransferase</fullName>
    </submittedName>
</protein>
<dbReference type="GO" id="GO:0016779">
    <property type="term" value="F:nucleotidyltransferase activity"/>
    <property type="evidence" value="ECO:0007669"/>
    <property type="project" value="UniProtKB-KW"/>
</dbReference>
<dbReference type="EMBL" id="MWPQ01000051">
    <property type="protein sequence ID" value="OPH81948.1"/>
    <property type="molecule type" value="Genomic_DNA"/>
</dbReference>
<keyword evidence="5" id="KW-1185">Reference proteome</keyword>
<dbReference type="Pfam" id="PF01467">
    <property type="entry name" value="CTP_transf_like"/>
    <property type="match status" value="1"/>
</dbReference>
<dbReference type="InterPro" id="IPR050385">
    <property type="entry name" value="Archaeal_FAD_synthase"/>
</dbReference>
<dbReference type="OrthoDB" id="9802794at2"/>
<sequence length="153" mass="17565">MNNVITYGTFDLFHVGHVRLLQRLRSLGDRLIVGCSTDEFNDIKGKKSVIRYNERAEILSSCKYVDLVIPETTWEQKCSDIQKHDVRIFAMGDDWVGKFDHLSAETGCIVTYVSRTSNISTTDIKGYLRKIDSDTIASMKNKIDHLRAQLEKY</sequence>
<evidence type="ECO:0000259" key="3">
    <source>
        <dbReference type="Pfam" id="PF01467"/>
    </source>
</evidence>
<accession>A0A1V4HVE5</accession>
<dbReference type="InterPro" id="IPR014729">
    <property type="entry name" value="Rossmann-like_a/b/a_fold"/>
</dbReference>
<dbReference type="PANTHER" id="PTHR43793:SF1">
    <property type="entry name" value="FAD SYNTHASE"/>
    <property type="match status" value="1"/>
</dbReference>
<dbReference type="InterPro" id="IPR004821">
    <property type="entry name" value="Cyt_trans-like"/>
</dbReference>
<evidence type="ECO:0000313" key="4">
    <source>
        <dbReference type="EMBL" id="OPH81948.1"/>
    </source>
</evidence>
<proteinExistence type="predicted"/>
<dbReference type="Proteomes" id="UP000189940">
    <property type="component" value="Unassembled WGS sequence"/>
</dbReference>
<dbReference type="SUPFAM" id="SSF52374">
    <property type="entry name" value="Nucleotidylyl transferase"/>
    <property type="match status" value="1"/>
</dbReference>
<dbReference type="Gene3D" id="3.40.50.620">
    <property type="entry name" value="HUPs"/>
    <property type="match status" value="1"/>
</dbReference>
<name>A0A1V4HVE5_NITVU</name>
<dbReference type="STRING" id="29421.B2M20_14355"/>
<organism evidence="4 5">
    <name type="scientific">Nitrobacter vulgaris</name>
    <dbReference type="NCBI Taxonomy" id="29421"/>
    <lineage>
        <taxon>Bacteria</taxon>
        <taxon>Pseudomonadati</taxon>
        <taxon>Pseudomonadota</taxon>
        <taxon>Alphaproteobacteria</taxon>
        <taxon>Hyphomicrobiales</taxon>
        <taxon>Nitrobacteraceae</taxon>
        <taxon>Nitrobacter</taxon>
    </lineage>
</organism>
<gene>
    <name evidence="4" type="ORF">B2M20_14355</name>
</gene>
<feature type="domain" description="Cytidyltransferase-like" evidence="3">
    <location>
        <begin position="5"/>
        <end position="125"/>
    </location>
</feature>
<keyword evidence="1 4" id="KW-0808">Transferase</keyword>